<proteinExistence type="predicted"/>
<evidence type="ECO:0000313" key="1">
    <source>
        <dbReference type="EMBL" id="SIS06497.1"/>
    </source>
</evidence>
<accession>A0A9X8WN44</accession>
<protein>
    <submittedName>
        <fullName evidence="1">Uncharacterized protein</fullName>
    </submittedName>
</protein>
<reference evidence="1 2" key="1">
    <citation type="submission" date="2017-01" db="EMBL/GenBank/DDBJ databases">
        <authorList>
            <person name="Varghese N."/>
            <person name="Submissions S."/>
        </authorList>
    </citation>
    <scope>NUCLEOTIDE SEQUENCE [LARGE SCALE GENOMIC DNA]</scope>
    <source>
        <strain evidence="1 2">RUG2-6</strain>
    </source>
</reference>
<dbReference type="EMBL" id="FTMX01000011">
    <property type="protein sequence ID" value="SIS06497.1"/>
    <property type="molecule type" value="Genomic_DNA"/>
</dbReference>
<sequence>MTLQEVLHFDEFTLYEKDGYYGRKEDRFN</sequence>
<name>A0A9X8WN44_9BACI</name>
<dbReference type="AlphaFoldDB" id="A0A9X8WN44"/>
<dbReference type="Proteomes" id="UP000185829">
    <property type="component" value="Unassembled WGS sequence"/>
</dbReference>
<gene>
    <name evidence="1" type="ORF">SAMN05878482_11192</name>
</gene>
<organism evidence="1 2">
    <name type="scientific">Peribacillus simplex</name>
    <dbReference type="NCBI Taxonomy" id="1478"/>
    <lineage>
        <taxon>Bacteria</taxon>
        <taxon>Bacillati</taxon>
        <taxon>Bacillota</taxon>
        <taxon>Bacilli</taxon>
        <taxon>Bacillales</taxon>
        <taxon>Bacillaceae</taxon>
        <taxon>Peribacillus</taxon>
    </lineage>
</organism>
<evidence type="ECO:0000313" key="2">
    <source>
        <dbReference type="Proteomes" id="UP000185829"/>
    </source>
</evidence>
<comment type="caution">
    <text evidence="1">The sequence shown here is derived from an EMBL/GenBank/DDBJ whole genome shotgun (WGS) entry which is preliminary data.</text>
</comment>